<dbReference type="GO" id="GO:0005634">
    <property type="term" value="C:nucleus"/>
    <property type="evidence" value="ECO:0007669"/>
    <property type="project" value="TreeGrafter"/>
</dbReference>
<reference evidence="4" key="1">
    <citation type="submission" date="2021-05" db="EMBL/GenBank/DDBJ databases">
        <authorList>
            <person name="Alioto T."/>
            <person name="Alioto T."/>
            <person name="Gomez Garrido J."/>
        </authorList>
    </citation>
    <scope>NUCLEOTIDE SEQUENCE</scope>
</reference>
<dbReference type="InterPro" id="IPR036187">
    <property type="entry name" value="DNA_mismatch_repair_MutS_sf"/>
</dbReference>
<accession>A0A8D8UXW4</accession>
<dbReference type="AlphaFoldDB" id="A0A8D8UXW4"/>
<dbReference type="Pfam" id="PF05192">
    <property type="entry name" value="MutS_III"/>
    <property type="match status" value="1"/>
</dbReference>
<feature type="compositionally biased region" description="Polar residues" evidence="2">
    <location>
        <begin position="1"/>
        <end position="14"/>
    </location>
</feature>
<dbReference type="GO" id="GO:0005524">
    <property type="term" value="F:ATP binding"/>
    <property type="evidence" value="ECO:0007669"/>
    <property type="project" value="InterPro"/>
</dbReference>
<dbReference type="PANTHER" id="PTHR11361">
    <property type="entry name" value="DNA MISMATCH REPAIR PROTEIN MUTS FAMILY MEMBER"/>
    <property type="match status" value="1"/>
</dbReference>
<dbReference type="EMBL" id="HBUF01353099">
    <property type="protein sequence ID" value="CAG6715390.1"/>
    <property type="molecule type" value="Transcribed_RNA"/>
</dbReference>
<dbReference type="SUPFAM" id="SSF48334">
    <property type="entry name" value="DNA repair protein MutS, domain III"/>
    <property type="match status" value="1"/>
</dbReference>
<proteinExistence type="inferred from homology"/>
<evidence type="ECO:0000256" key="2">
    <source>
        <dbReference type="SAM" id="MobiDB-lite"/>
    </source>
</evidence>
<dbReference type="PANTHER" id="PTHR11361:SF20">
    <property type="entry name" value="MUTS PROTEIN HOMOLOG 5"/>
    <property type="match status" value="1"/>
</dbReference>
<protein>
    <submittedName>
        <fullName evidence="4">MutS protein homolog 5</fullName>
    </submittedName>
</protein>
<dbReference type="GO" id="GO:0140664">
    <property type="term" value="F:ATP-dependent DNA damage sensor activity"/>
    <property type="evidence" value="ECO:0007669"/>
    <property type="project" value="InterPro"/>
</dbReference>
<evidence type="ECO:0000313" key="4">
    <source>
        <dbReference type="EMBL" id="CAG6715390.1"/>
    </source>
</evidence>
<feature type="region of interest" description="Disordered" evidence="2">
    <location>
        <begin position="1"/>
        <end position="35"/>
    </location>
</feature>
<feature type="compositionally biased region" description="Low complexity" evidence="2">
    <location>
        <begin position="15"/>
        <end position="25"/>
    </location>
</feature>
<evidence type="ECO:0000256" key="1">
    <source>
        <dbReference type="ARBA" id="ARBA00006271"/>
    </source>
</evidence>
<dbReference type="InterPro" id="IPR045076">
    <property type="entry name" value="MutS"/>
</dbReference>
<dbReference type="InterPro" id="IPR007696">
    <property type="entry name" value="DNA_mismatch_repair_MutS_core"/>
</dbReference>
<dbReference type="GO" id="GO:0030983">
    <property type="term" value="F:mismatched DNA binding"/>
    <property type="evidence" value="ECO:0007669"/>
    <property type="project" value="InterPro"/>
</dbReference>
<dbReference type="GO" id="GO:0006298">
    <property type="term" value="P:mismatch repair"/>
    <property type="evidence" value="ECO:0007669"/>
    <property type="project" value="InterPro"/>
</dbReference>
<sequence length="508" mass="58092">MMDFEVTTSDSFVQSSGFSTTSTTSRPQSVNNIPGDTTSCSSADIQEMVMSVFWRGGFLGAACYCFETSQIHILADIRDEMPDFKILQCLFRQIQPSRVITSGTLSFNFIKKVKQLVLGEETVASEELPMTDKLHFQPSKVFVYDNCVRRILVMDLGCAPEDLSPEDRPSYIRSLVDLSQERSVCALGGLLSFLDKSLARLTLGAYECNILAVKYLSLDNILWMDTDTLMNLQIFAPKDHPSSFKWSWNRSKEGFSIFGLFNQCASKLGTRRMRTLMSQPTKDRYVIESRLEVIKFCLESRHAPVVKNIRENISHVQCVSKILTHLKNGLATVNHWLLLHKVLTNAIGIAEFCHAHQASGYYFQQIGSCLDNVLYIIAQSISRIMDKESSLLEERFIVSEGICEELDRRKVHAQKVCTVTSQVAQREIESLPPYVESCRIIYVPEIGYLLTIKQWKEKLTQEEMNFPGLEFKVRLHKKTQEEMNFPGLEFKVRLYKKTRCTFFTLIIM</sequence>
<comment type="similarity">
    <text evidence="1">Belongs to the DNA mismatch repair MutS family.</text>
</comment>
<name>A0A8D8UXW4_9HEMI</name>
<feature type="domain" description="DNA mismatch repair protein MutS core" evidence="3">
    <location>
        <begin position="227"/>
        <end position="408"/>
    </location>
</feature>
<dbReference type="GO" id="GO:0051026">
    <property type="term" value="P:chiasma assembly"/>
    <property type="evidence" value="ECO:0007669"/>
    <property type="project" value="TreeGrafter"/>
</dbReference>
<feature type="compositionally biased region" description="Polar residues" evidence="2">
    <location>
        <begin position="26"/>
        <end position="35"/>
    </location>
</feature>
<organism evidence="4">
    <name type="scientific">Cacopsylla melanoneura</name>
    <dbReference type="NCBI Taxonomy" id="428564"/>
    <lineage>
        <taxon>Eukaryota</taxon>
        <taxon>Metazoa</taxon>
        <taxon>Ecdysozoa</taxon>
        <taxon>Arthropoda</taxon>
        <taxon>Hexapoda</taxon>
        <taxon>Insecta</taxon>
        <taxon>Pterygota</taxon>
        <taxon>Neoptera</taxon>
        <taxon>Paraneoptera</taxon>
        <taxon>Hemiptera</taxon>
        <taxon>Sternorrhyncha</taxon>
        <taxon>Psylloidea</taxon>
        <taxon>Psyllidae</taxon>
        <taxon>Psyllinae</taxon>
        <taxon>Cacopsylla</taxon>
    </lineage>
</organism>
<dbReference type="Gene3D" id="1.10.1420.10">
    <property type="match status" value="1"/>
</dbReference>
<evidence type="ECO:0000259" key="3">
    <source>
        <dbReference type="Pfam" id="PF05192"/>
    </source>
</evidence>